<dbReference type="InterPro" id="IPR052969">
    <property type="entry name" value="Thr-specific_kinase-like"/>
</dbReference>
<feature type="chain" id="PRO_5028137832" evidence="4">
    <location>
        <begin position="22"/>
        <end position="370"/>
    </location>
</feature>
<keyword evidence="3 4" id="KW-0732">Signal</keyword>
<evidence type="ECO:0000313" key="6">
    <source>
        <dbReference type="EMBL" id="HFH28888.1"/>
    </source>
</evidence>
<accession>A0A7C3E0F4</accession>
<evidence type="ECO:0000256" key="1">
    <source>
        <dbReference type="ARBA" id="ARBA00004613"/>
    </source>
</evidence>
<name>A0A7C3E0F4_9SPIR</name>
<dbReference type="Gene3D" id="3.40.50.410">
    <property type="entry name" value="von Willebrand factor, type A domain"/>
    <property type="match status" value="1"/>
</dbReference>
<feature type="signal peptide" evidence="4">
    <location>
        <begin position="1"/>
        <end position="21"/>
    </location>
</feature>
<evidence type="ECO:0000256" key="2">
    <source>
        <dbReference type="ARBA" id="ARBA00022525"/>
    </source>
</evidence>
<dbReference type="InterPro" id="IPR056861">
    <property type="entry name" value="HMCN1-like_VWA"/>
</dbReference>
<dbReference type="PANTHER" id="PTHR47763">
    <property type="entry name" value="ALPHA-PROTEIN KINASE VWKA"/>
    <property type="match status" value="1"/>
</dbReference>
<dbReference type="SUPFAM" id="SSF53300">
    <property type="entry name" value="vWA-like"/>
    <property type="match status" value="1"/>
</dbReference>
<dbReference type="EMBL" id="DSVL01000156">
    <property type="protein sequence ID" value="HFH28888.1"/>
    <property type="molecule type" value="Genomic_DNA"/>
</dbReference>
<dbReference type="InterPro" id="IPR036465">
    <property type="entry name" value="vWFA_dom_sf"/>
</dbReference>
<evidence type="ECO:0000256" key="3">
    <source>
        <dbReference type="ARBA" id="ARBA00022729"/>
    </source>
</evidence>
<dbReference type="AlphaFoldDB" id="A0A7C3E0F4"/>
<comment type="caution">
    <text evidence="6">The sequence shown here is derived from an EMBL/GenBank/DDBJ whole genome shotgun (WGS) entry which is preliminary data.</text>
</comment>
<comment type="subcellular location">
    <subcellularLocation>
        <location evidence="1">Secreted</location>
    </subcellularLocation>
</comment>
<organism evidence="6">
    <name type="scientific">Gracilinema caldarium</name>
    <dbReference type="NCBI Taxonomy" id="215591"/>
    <lineage>
        <taxon>Bacteria</taxon>
        <taxon>Pseudomonadati</taxon>
        <taxon>Spirochaetota</taxon>
        <taxon>Spirochaetia</taxon>
        <taxon>Spirochaetales</taxon>
        <taxon>Breznakiellaceae</taxon>
        <taxon>Gracilinema</taxon>
    </lineage>
</organism>
<evidence type="ECO:0000256" key="4">
    <source>
        <dbReference type="SAM" id="SignalP"/>
    </source>
</evidence>
<dbReference type="CDD" id="cd00198">
    <property type="entry name" value="vWFA"/>
    <property type="match status" value="1"/>
</dbReference>
<dbReference type="InterPro" id="IPR002035">
    <property type="entry name" value="VWF_A"/>
</dbReference>
<sequence length="370" mass="41885">MNRKRRLLLLLVFTATISLQALDLSITTGDLRIEQRIDGGYHLFIRKKPDIASVLLTESTRDPALKADNYAYRSSDWNPVNGDEIRYLDGKPIPKESKIWSLIDSSLEPDSQFGEAFHIYIPYILNYGYSWTRHGEIYVVDGTYLNIRAFEKPYGDYRGSFKDNPFVLRVTQKPLEGPPEGNFMKDTVKAFTEIAAAGKGEVIYSTGVDDIVPKIRHVLETLKGKSVDLVIALDTTASMRDDIDSVRAMLIPMLQDIIKNFASFRIGMVLYKDYFEEYLTKVIPFTSDFTSFQRTLNAIRVGGGRDIPEAVYEALYAACTKFPWMAEEKLIILIGDAPPHPRPRGEITKEMVDHAAAEGELKINVMILPQ</sequence>
<dbReference type="PROSITE" id="PS50234">
    <property type="entry name" value="VWFA"/>
    <property type="match status" value="1"/>
</dbReference>
<gene>
    <name evidence="6" type="ORF">ENS59_05165</name>
</gene>
<feature type="domain" description="VWFA" evidence="5">
    <location>
        <begin position="228"/>
        <end position="370"/>
    </location>
</feature>
<dbReference type="Pfam" id="PF25106">
    <property type="entry name" value="VWA_4"/>
    <property type="match status" value="1"/>
</dbReference>
<protein>
    <submittedName>
        <fullName evidence="6">VWA domain-containing protein</fullName>
    </submittedName>
</protein>
<keyword evidence="2" id="KW-0964">Secreted</keyword>
<proteinExistence type="predicted"/>
<reference evidence="6" key="1">
    <citation type="journal article" date="2020" name="mSystems">
        <title>Genome- and Community-Level Interaction Insights into Carbon Utilization and Element Cycling Functions of Hydrothermarchaeota in Hydrothermal Sediment.</title>
        <authorList>
            <person name="Zhou Z."/>
            <person name="Liu Y."/>
            <person name="Xu W."/>
            <person name="Pan J."/>
            <person name="Luo Z.H."/>
            <person name="Li M."/>
        </authorList>
    </citation>
    <scope>NUCLEOTIDE SEQUENCE [LARGE SCALE GENOMIC DNA]</scope>
    <source>
        <strain evidence="6">SpSt-503</strain>
    </source>
</reference>
<evidence type="ECO:0000259" key="5">
    <source>
        <dbReference type="PROSITE" id="PS50234"/>
    </source>
</evidence>